<dbReference type="Pfam" id="PF03023">
    <property type="entry name" value="MurJ"/>
    <property type="match status" value="1"/>
</dbReference>
<proteinExistence type="predicted"/>
<feature type="transmembrane region" description="Helical" evidence="8">
    <location>
        <begin position="52"/>
        <end position="73"/>
    </location>
</feature>
<evidence type="ECO:0000256" key="4">
    <source>
        <dbReference type="ARBA" id="ARBA00022960"/>
    </source>
</evidence>
<dbReference type="GO" id="GO:0009252">
    <property type="term" value="P:peptidoglycan biosynthetic process"/>
    <property type="evidence" value="ECO:0007669"/>
    <property type="project" value="UniProtKB-KW"/>
</dbReference>
<accession>A0A6J7MSJ0</accession>
<dbReference type="InterPro" id="IPR004268">
    <property type="entry name" value="MurJ"/>
</dbReference>
<protein>
    <submittedName>
        <fullName evidence="9">Unannotated protein</fullName>
    </submittedName>
</protein>
<dbReference type="GO" id="GO:0008360">
    <property type="term" value="P:regulation of cell shape"/>
    <property type="evidence" value="ECO:0007669"/>
    <property type="project" value="UniProtKB-KW"/>
</dbReference>
<evidence type="ECO:0000256" key="7">
    <source>
        <dbReference type="ARBA" id="ARBA00023136"/>
    </source>
</evidence>
<dbReference type="GO" id="GO:0005886">
    <property type="term" value="C:plasma membrane"/>
    <property type="evidence" value="ECO:0007669"/>
    <property type="project" value="UniProtKB-SubCell"/>
</dbReference>
<keyword evidence="7 8" id="KW-0472">Membrane</keyword>
<keyword evidence="6 8" id="KW-1133">Transmembrane helix</keyword>
<evidence type="ECO:0000256" key="8">
    <source>
        <dbReference type="SAM" id="Phobius"/>
    </source>
</evidence>
<feature type="transmembrane region" description="Helical" evidence="8">
    <location>
        <begin position="24"/>
        <end position="46"/>
    </location>
</feature>
<keyword evidence="4" id="KW-0133">Cell shape</keyword>
<evidence type="ECO:0000313" key="9">
    <source>
        <dbReference type="EMBL" id="CAB4982132.1"/>
    </source>
</evidence>
<comment type="subcellular location">
    <subcellularLocation>
        <location evidence="1">Cell membrane</location>
        <topology evidence="1">Multi-pass membrane protein</topology>
    </subcellularLocation>
</comment>
<sequence length="157" mass="16854">MPAFAVFLYCVRALHARRNTRTPFYLNLFENALNVALVIPLVAVIGQTGLSLAYSLAYCAAAVAAVIVLNRHVHGLLTLATLRMLMRSLLVSACVIVALAAVVLWARPHLGDLGELLVGLAVAIPVFAVATLVFRPYGFDPLVNRLRRRSSSSATSG</sequence>
<dbReference type="EMBL" id="CAFBOG010000092">
    <property type="protein sequence ID" value="CAB4982132.1"/>
    <property type="molecule type" value="Genomic_DNA"/>
</dbReference>
<feature type="transmembrane region" description="Helical" evidence="8">
    <location>
        <begin position="118"/>
        <end position="139"/>
    </location>
</feature>
<name>A0A6J7MSJ0_9ZZZZ</name>
<evidence type="ECO:0000256" key="2">
    <source>
        <dbReference type="ARBA" id="ARBA00022475"/>
    </source>
</evidence>
<evidence type="ECO:0000256" key="5">
    <source>
        <dbReference type="ARBA" id="ARBA00022984"/>
    </source>
</evidence>
<evidence type="ECO:0000256" key="6">
    <source>
        <dbReference type="ARBA" id="ARBA00022989"/>
    </source>
</evidence>
<keyword evidence="5" id="KW-0573">Peptidoglycan synthesis</keyword>
<reference evidence="9" key="1">
    <citation type="submission" date="2020-05" db="EMBL/GenBank/DDBJ databases">
        <authorList>
            <person name="Chiriac C."/>
            <person name="Salcher M."/>
            <person name="Ghai R."/>
            <person name="Kavagutti S V."/>
        </authorList>
    </citation>
    <scope>NUCLEOTIDE SEQUENCE</scope>
</reference>
<keyword evidence="2" id="KW-1003">Cell membrane</keyword>
<evidence type="ECO:0000256" key="1">
    <source>
        <dbReference type="ARBA" id="ARBA00004651"/>
    </source>
</evidence>
<feature type="transmembrane region" description="Helical" evidence="8">
    <location>
        <begin position="85"/>
        <end position="106"/>
    </location>
</feature>
<organism evidence="9">
    <name type="scientific">freshwater metagenome</name>
    <dbReference type="NCBI Taxonomy" id="449393"/>
    <lineage>
        <taxon>unclassified sequences</taxon>
        <taxon>metagenomes</taxon>
        <taxon>ecological metagenomes</taxon>
    </lineage>
</organism>
<gene>
    <name evidence="9" type="ORF">UFOPK3914_01080</name>
</gene>
<dbReference type="AlphaFoldDB" id="A0A6J7MSJ0"/>
<evidence type="ECO:0000256" key="3">
    <source>
        <dbReference type="ARBA" id="ARBA00022692"/>
    </source>
</evidence>
<keyword evidence="3 8" id="KW-0812">Transmembrane</keyword>